<organism evidence="2 3">
    <name type="scientific">Hamiltosporidium tvaerminnensis</name>
    <dbReference type="NCBI Taxonomy" id="1176355"/>
    <lineage>
        <taxon>Eukaryota</taxon>
        <taxon>Fungi</taxon>
        <taxon>Fungi incertae sedis</taxon>
        <taxon>Microsporidia</taxon>
        <taxon>Dubosqiidae</taxon>
        <taxon>Hamiltosporidium</taxon>
    </lineage>
</organism>
<gene>
    <name evidence="2" type="ORF">CWI37_1752p0010</name>
</gene>
<evidence type="ECO:0000313" key="2">
    <source>
        <dbReference type="EMBL" id="TBT98447.1"/>
    </source>
</evidence>
<keyword evidence="1" id="KW-0175">Coiled coil</keyword>
<dbReference type="Proteomes" id="UP000292362">
    <property type="component" value="Unassembled WGS sequence"/>
</dbReference>
<reference evidence="2 3" key="1">
    <citation type="submission" date="2017-12" db="EMBL/GenBank/DDBJ databases">
        <authorList>
            <person name="Pombert J.-F."/>
            <person name="Haag K.L."/>
            <person name="Ebert D."/>
        </authorList>
    </citation>
    <scope>NUCLEOTIDE SEQUENCE [LARGE SCALE GENOMIC DNA]</scope>
    <source>
        <strain evidence="2">FI-OER-3-3</strain>
    </source>
</reference>
<proteinExistence type="predicted"/>
<accession>A0A4Q9KUC9</accession>
<evidence type="ECO:0000313" key="3">
    <source>
        <dbReference type="Proteomes" id="UP000292362"/>
    </source>
</evidence>
<name>A0A4Q9KUC9_9MICR</name>
<feature type="coiled-coil region" evidence="1">
    <location>
        <begin position="182"/>
        <end position="248"/>
    </location>
</feature>
<dbReference type="EMBL" id="PITJ01001752">
    <property type="protein sequence ID" value="TBT98447.1"/>
    <property type="molecule type" value="Genomic_DNA"/>
</dbReference>
<evidence type="ECO:0000256" key="1">
    <source>
        <dbReference type="SAM" id="Coils"/>
    </source>
</evidence>
<dbReference type="AlphaFoldDB" id="A0A4Q9KUC9"/>
<dbReference type="VEuPathDB" id="MicrosporidiaDB:CWI37_1752p0010"/>
<sequence length="274" mass="31773">MYSIFKKLLQTQTLDPPSILLILNTIDICFKSIELEDSNSSFSDILNYKIIATKVQEYASLKHKIDVFSFLLNEENYFKVENSNYKNLNSIQEASKKPDENEFYAINETVELNINERKLSKYYKLIGLICLLYLIKFPERASILSSIESKKLTIFLENILFNPNCSDANIENIDLETNKTEITLLQAEIFDLKNQVSVLQAELEKTKKEYFDNVFCLSNNTNCDNGFLLKLQDEITELKERLEVENSVILNAWNILAEEAFNSEDCFIDKSTKE</sequence>
<comment type="caution">
    <text evidence="2">The sequence shown here is derived from an EMBL/GenBank/DDBJ whole genome shotgun (WGS) entry which is preliminary data.</text>
</comment>
<protein>
    <submittedName>
        <fullName evidence="2">Uncharacterized protein</fullName>
    </submittedName>
</protein>